<keyword evidence="1" id="KW-0812">Transmembrane</keyword>
<reference evidence="3" key="1">
    <citation type="journal article" date="2018" name="Sci. Rep.">
        <title>Lignite coal burning seam in the remote Altai Mountains harbors a hydrogen-driven thermophilic microbial community.</title>
        <authorList>
            <person name="Kadnikov V.V."/>
            <person name="Mardanov A.V."/>
            <person name="Ivasenko D.A."/>
            <person name="Antsiferov D.V."/>
            <person name="Beletsky A.V."/>
            <person name="Karnachuk O.V."/>
            <person name="Ravin N.V."/>
        </authorList>
    </citation>
    <scope>NUCLEOTIDE SEQUENCE [LARGE SCALE GENOMIC DNA]</scope>
</reference>
<keyword evidence="1" id="KW-1133">Transmembrane helix</keyword>
<dbReference type="EMBL" id="PEBX01000036">
    <property type="protein sequence ID" value="PTQ56247.1"/>
    <property type="molecule type" value="Genomic_DNA"/>
</dbReference>
<name>A0A2R6Y0P7_9BACL</name>
<comment type="caution">
    <text evidence="2">The sequence shown here is derived from an EMBL/GenBank/DDBJ whole genome shotgun (WGS) entry which is preliminary data.</text>
</comment>
<dbReference type="AlphaFoldDB" id="A0A2R6Y0P7"/>
<feature type="transmembrane region" description="Helical" evidence="1">
    <location>
        <begin position="28"/>
        <end position="60"/>
    </location>
</feature>
<evidence type="ECO:0000256" key="1">
    <source>
        <dbReference type="SAM" id="Phobius"/>
    </source>
</evidence>
<evidence type="ECO:0000313" key="2">
    <source>
        <dbReference type="EMBL" id="PTQ56247.1"/>
    </source>
</evidence>
<proteinExistence type="predicted"/>
<feature type="transmembrane region" description="Helical" evidence="1">
    <location>
        <begin position="108"/>
        <end position="125"/>
    </location>
</feature>
<evidence type="ECO:0000313" key="3">
    <source>
        <dbReference type="Proteomes" id="UP000244338"/>
    </source>
</evidence>
<accession>A0A2R6Y0P7</accession>
<gene>
    <name evidence="2" type="ORF">BSOLF_0524</name>
</gene>
<dbReference type="Proteomes" id="UP000244338">
    <property type="component" value="Unassembled WGS sequence"/>
</dbReference>
<organism evidence="2 3">
    <name type="scientific">Candidatus Carbonibacillus altaicus</name>
    <dbReference type="NCBI Taxonomy" id="2163959"/>
    <lineage>
        <taxon>Bacteria</taxon>
        <taxon>Bacillati</taxon>
        <taxon>Bacillota</taxon>
        <taxon>Bacilli</taxon>
        <taxon>Bacillales</taxon>
        <taxon>Candidatus Carbonibacillus</taxon>
    </lineage>
</organism>
<keyword evidence="1" id="KW-0472">Membrane</keyword>
<sequence length="239" mass="27635">MIHQKAIIGITVIGLKIYRKIVSIFESVLFKIVFLTIFIYALKIAFALLVFLFFSGFAVFHDIFELFKSGTKDFLLSDPETRAFLWEILKKYTGGELMSFFELFKHNFLIMVGLLIVAIVLNAGFDKLIKALEKQEKRVEPEQPKLVGIPFQKEEYRYDANNQMYLAAGILTEAIYGDSYYVGFYTDRETPYFIHVHDAKAYNLDYLPPDLKQSLVDFVERVKPLAQNTKPVLIKSNNI</sequence>
<protein>
    <submittedName>
        <fullName evidence="2">Uncharacterized protein</fullName>
    </submittedName>
</protein>